<accession>A0A402BA38</accession>
<evidence type="ECO:0000256" key="2">
    <source>
        <dbReference type="SAM" id="Phobius"/>
    </source>
</evidence>
<sequence>MTDIILIISVTVTCMLVLWIALTATRQQKQGIEKLYSQLQGWIKAQEVRRKRWEEQQEKDRAMMEARLMAHIEHLQLEERRRKLQETDRAIYELSHLPRIEDTPLPTKIHIADPVNAMPQMPRSFHGANLAGFDLSYRYLRYADLRNANLAQANLFMADLTGACLRGAKLNRADLSAANFMHADLTDADLSETNTLVTDFYDAILVGANLRNTRNLTNEQIRGAIVDRTTELDKKIDITLPRIPRIALH</sequence>
<keyword evidence="2" id="KW-0472">Membrane</keyword>
<dbReference type="Gene3D" id="2.160.20.80">
    <property type="entry name" value="E3 ubiquitin-protein ligase SopA"/>
    <property type="match status" value="1"/>
</dbReference>
<dbReference type="Pfam" id="PF00805">
    <property type="entry name" value="Pentapeptide"/>
    <property type="match status" value="2"/>
</dbReference>
<gene>
    <name evidence="3" type="ORF">KDA_37380</name>
</gene>
<dbReference type="RefSeq" id="WP_126628496.1">
    <property type="nucleotide sequence ID" value="NZ_BIFT01000001.1"/>
</dbReference>
<protein>
    <recommendedName>
        <fullName evidence="5">Pentapeptide repeat-containing protein</fullName>
    </recommendedName>
</protein>
<name>A0A402BA38_9CHLR</name>
<dbReference type="InterPro" id="IPR001646">
    <property type="entry name" value="5peptide_repeat"/>
</dbReference>
<organism evidence="3 4">
    <name type="scientific">Dictyobacter alpinus</name>
    <dbReference type="NCBI Taxonomy" id="2014873"/>
    <lineage>
        <taxon>Bacteria</taxon>
        <taxon>Bacillati</taxon>
        <taxon>Chloroflexota</taxon>
        <taxon>Ktedonobacteria</taxon>
        <taxon>Ktedonobacterales</taxon>
        <taxon>Dictyobacteraceae</taxon>
        <taxon>Dictyobacter</taxon>
    </lineage>
</organism>
<evidence type="ECO:0000313" key="4">
    <source>
        <dbReference type="Proteomes" id="UP000287171"/>
    </source>
</evidence>
<keyword evidence="2" id="KW-0812">Transmembrane</keyword>
<dbReference type="EMBL" id="BIFT01000001">
    <property type="protein sequence ID" value="GCE28254.1"/>
    <property type="molecule type" value="Genomic_DNA"/>
</dbReference>
<evidence type="ECO:0000256" key="1">
    <source>
        <dbReference type="ARBA" id="ARBA00022737"/>
    </source>
</evidence>
<reference evidence="4" key="1">
    <citation type="submission" date="2018-12" db="EMBL/GenBank/DDBJ databases">
        <title>Tengunoibacter tsumagoiensis gen. nov., sp. nov., Dictyobacter kobayashii sp. nov., D. alpinus sp. nov., and D. joshuensis sp. nov. and description of Dictyobacteraceae fam. nov. within the order Ktedonobacterales isolated from Tengu-no-mugimeshi.</title>
        <authorList>
            <person name="Wang C.M."/>
            <person name="Zheng Y."/>
            <person name="Sakai Y."/>
            <person name="Toyoda A."/>
            <person name="Minakuchi Y."/>
            <person name="Abe K."/>
            <person name="Yokota A."/>
            <person name="Yabe S."/>
        </authorList>
    </citation>
    <scope>NUCLEOTIDE SEQUENCE [LARGE SCALE GENOMIC DNA]</scope>
    <source>
        <strain evidence="4">Uno16</strain>
    </source>
</reference>
<keyword evidence="2" id="KW-1133">Transmembrane helix</keyword>
<feature type="transmembrane region" description="Helical" evidence="2">
    <location>
        <begin position="6"/>
        <end position="25"/>
    </location>
</feature>
<dbReference type="PANTHER" id="PTHR47485">
    <property type="entry name" value="THYLAKOID LUMENAL 17.4 KDA PROTEIN, CHLOROPLASTIC"/>
    <property type="match status" value="1"/>
</dbReference>
<dbReference type="AlphaFoldDB" id="A0A402BA38"/>
<keyword evidence="1" id="KW-0677">Repeat</keyword>
<proteinExistence type="predicted"/>
<evidence type="ECO:0000313" key="3">
    <source>
        <dbReference type="EMBL" id="GCE28254.1"/>
    </source>
</evidence>
<dbReference type="Proteomes" id="UP000287171">
    <property type="component" value="Unassembled WGS sequence"/>
</dbReference>
<evidence type="ECO:0008006" key="5">
    <source>
        <dbReference type="Google" id="ProtNLM"/>
    </source>
</evidence>
<dbReference type="PANTHER" id="PTHR47485:SF1">
    <property type="entry name" value="THYLAKOID LUMENAL 17.4 KDA PROTEIN, CHLOROPLASTIC"/>
    <property type="match status" value="1"/>
</dbReference>
<comment type="caution">
    <text evidence="3">The sequence shown here is derived from an EMBL/GenBank/DDBJ whole genome shotgun (WGS) entry which is preliminary data.</text>
</comment>
<dbReference type="OrthoDB" id="157338at2"/>
<keyword evidence="4" id="KW-1185">Reference proteome</keyword>
<dbReference type="SUPFAM" id="SSF141571">
    <property type="entry name" value="Pentapeptide repeat-like"/>
    <property type="match status" value="1"/>
</dbReference>